<feature type="binding site" evidence="15">
    <location>
        <position position="466"/>
    </location>
    <ligand>
        <name>Mg(2+)</name>
        <dbReference type="ChEBI" id="CHEBI:18420"/>
        <note>shared with alpha subunit</note>
    </ligand>
</feature>
<keyword evidence="6 15" id="KW-0436">Ligase</keyword>
<dbReference type="Proteomes" id="UP000178085">
    <property type="component" value="Unassembled WGS sequence"/>
</dbReference>
<dbReference type="CDD" id="cd02796">
    <property type="entry name" value="tRNA_bind_bactPheRS"/>
    <property type="match status" value="1"/>
</dbReference>
<dbReference type="FunFam" id="3.50.40.10:FF:000001">
    <property type="entry name" value="Phenylalanine--tRNA ligase beta subunit"/>
    <property type="match status" value="1"/>
</dbReference>
<dbReference type="GO" id="GO:0005524">
    <property type="term" value="F:ATP binding"/>
    <property type="evidence" value="ECO:0007669"/>
    <property type="project" value="UniProtKB-UniRule"/>
</dbReference>
<evidence type="ECO:0000256" key="6">
    <source>
        <dbReference type="ARBA" id="ARBA00022598"/>
    </source>
</evidence>
<keyword evidence="13 15" id="KW-0030">Aminoacyl-tRNA synthetase</keyword>
<evidence type="ECO:0000313" key="21">
    <source>
        <dbReference type="Proteomes" id="UP000178085"/>
    </source>
</evidence>
<evidence type="ECO:0000256" key="12">
    <source>
        <dbReference type="ARBA" id="ARBA00022917"/>
    </source>
</evidence>
<feature type="domain" description="TRNA-binding" evidence="17">
    <location>
        <begin position="38"/>
        <end position="146"/>
    </location>
</feature>
<dbReference type="GO" id="GO:0009328">
    <property type="term" value="C:phenylalanine-tRNA ligase complex"/>
    <property type="evidence" value="ECO:0007669"/>
    <property type="project" value="TreeGrafter"/>
</dbReference>
<evidence type="ECO:0000256" key="3">
    <source>
        <dbReference type="ARBA" id="ARBA00011209"/>
    </source>
</evidence>
<dbReference type="Pfam" id="PF03484">
    <property type="entry name" value="B5"/>
    <property type="match status" value="1"/>
</dbReference>
<dbReference type="InterPro" id="IPR033714">
    <property type="entry name" value="tRNA_bind_bactPheRS"/>
</dbReference>
<dbReference type="InterPro" id="IPR036690">
    <property type="entry name" value="Fdx_antiC-bd_sf"/>
</dbReference>
<evidence type="ECO:0000256" key="11">
    <source>
        <dbReference type="ARBA" id="ARBA00022884"/>
    </source>
</evidence>
<evidence type="ECO:0000259" key="19">
    <source>
        <dbReference type="PROSITE" id="PS51483"/>
    </source>
</evidence>
<dbReference type="InterPro" id="IPR012340">
    <property type="entry name" value="NA-bd_OB-fold"/>
</dbReference>
<dbReference type="InterPro" id="IPR005146">
    <property type="entry name" value="B3/B4_tRNA-bd"/>
</dbReference>
<dbReference type="FunFam" id="2.40.50.140:FF:000045">
    <property type="entry name" value="Phenylalanine--tRNA ligase beta subunit"/>
    <property type="match status" value="1"/>
</dbReference>
<dbReference type="InterPro" id="IPR041616">
    <property type="entry name" value="PheRS_beta_core"/>
</dbReference>
<dbReference type="InterPro" id="IPR005147">
    <property type="entry name" value="tRNA_synthase_B5-dom"/>
</dbReference>
<dbReference type="SMART" id="SM00873">
    <property type="entry name" value="B3_4"/>
    <property type="match status" value="1"/>
</dbReference>
<comment type="subunit">
    <text evidence="3 15">Tetramer of two alpha and two beta subunits.</text>
</comment>
<keyword evidence="9 15" id="KW-0067">ATP-binding</keyword>
<dbReference type="NCBIfam" id="TIGR00472">
    <property type="entry name" value="pheT_bact"/>
    <property type="match status" value="1"/>
</dbReference>
<keyword evidence="4 15" id="KW-0963">Cytoplasm</keyword>
<evidence type="ECO:0000256" key="9">
    <source>
        <dbReference type="ARBA" id="ARBA00022840"/>
    </source>
</evidence>
<feature type="binding site" evidence="15">
    <location>
        <position position="457"/>
    </location>
    <ligand>
        <name>Mg(2+)</name>
        <dbReference type="ChEBI" id="CHEBI:18420"/>
        <note>shared with alpha subunit</note>
    </ligand>
</feature>
<evidence type="ECO:0000256" key="15">
    <source>
        <dbReference type="HAMAP-Rule" id="MF_00283"/>
    </source>
</evidence>
<organism evidence="20 21">
    <name type="scientific">candidate division Kazan bacterium RIFCSPLOWO2_01_FULL_45_19</name>
    <dbReference type="NCBI Taxonomy" id="1798538"/>
    <lineage>
        <taxon>Bacteria</taxon>
        <taxon>Bacteria division Kazan-3B-28</taxon>
    </lineage>
</organism>
<evidence type="ECO:0000256" key="5">
    <source>
        <dbReference type="ARBA" id="ARBA00022555"/>
    </source>
</evidence>
<dbReference type="InterPro" id="IPR045864">
    <property type="entry name" value="aa-tRNA-synth_II/BPL/LPL"/>
</dbReference>
<dbReference type="InterPro" id="IPR045060">
    <property type="entry name" value="Phe-tRNA-ligase_IIc_bsu"/>
</dbReference>
<evidence type="ECO:0000256" key="16">
    <source>
        <dbReference type="PROSITE-ProRule" id="PRU00209"/>
    </source>
</evidence>
<keyword evidence="10 15" id="KW-0460">Magnesium</keyword>
<comment type="cofactor">
    <cofactor evidence="15">
        <name>Mg(2+)</name>
        <dbReference type="ChEBI" id="CHEBI:18420"/>
    </cofactor>
    <text evidence="15">Binds 2 magnesium ions per tetramer.</text>
</comment>
<comment type="caution">
    <text evidence="20">The sequence shown here is derived from an EMBL/GenBank/DDBJ whole genome shotgun (WGS) entry which is preliminary data.</text>
</comment>
<feature type="binding site" evidence="15">
    <location>
        <position position="467"/>
    </location>
    <ligand>
        <name>Mg(2+)</name>
        <dbReference type="ChEBI" id="CHEBI:18420"/>
        <note>shared with alpha subunit</note>
    </ligand>
</feature>
<dbReference type="GO" id="GO:0000049">
    <property type="term" value="F:tRNA binding"/>
    <property type="evidence" value="ECO:0007669"/>
    <property type="project" value="UniProtKB-UniRule"/>
</dbReference>
<dbReference type="Pfam" id="PF03483">
    <property type="entry name" value="B3_4"/>
    <property type="match status" value="1"/>
</dbReference>
<keyword evidence="12 15" id="KW-0648">Protein biosynthesis</keyword>
<dbReference type="Gene3D" id="3.30.930.10">
    <property type="entry name" value="Bira Bifunctional Protein, Domain 2"/>
    <property type="match status" value="1"/>
</dbReference>
<keyword evidence="11 16" id="KW-0694">RNA-binding</keyword>
<feature type="domain" description="FDX-ACB" evidence="18">
    <location>
        <begin position="662"/>
        <end position="759"/>
    </location>
</feature>
<dbReference type="GO" id="GO:0000287">
    <property type="term" value="F:magnesium ion binding"/>
    <property type="evidence" value="ECO:0007669"/>
    <property type="project" value="UniProtKB-UniRule"/>
</dbReference>
<dbReference type="AlphaFoldDB" id="A0A1F4NPZ8"/>
<dbReference type="PROSITE" id="PS50886">
    <property type="entry name" value="TRBD"/>
    <property type="match status" value="1"/>
</dbReference>
<proteinExistence type="inferred from homology"/>
<dbReference type="SUPFAM" id="SSF50249">
    <property type="entry name" value="Nucleic acid-binding proteins"/>
    <property type="match status" value="1"/>
</dbReference>
<dbReference type="SUPFAM" id="SSF46955">
    <property type="entry name" value="Putative DNA-binding domain"/>
    <property type="match status" value="1"/>
</dbReference>
<dbReference type="InterPro" id="IPR002547">
    <property type="entry name" value="tRNA-bd_dom"/>
</dbReference>
<dbReference type="SUPFAM" id="SSF56037">
    <property type="entry name" value="PheT/TilS domain"/>
    <property type="match status" value="1"/>
</dbReference>
<evidence type="ECO:0000313" key="20">
    <source>
        <dbReference type="EMBL" id="OGB73367.1"/>
    </source>
</evidence>
<dbReference type="Gene3D" id="3.30.70.380">
    <property type="entry name" value="Ferrodoxin-fold anticodon-binding domain"/>
    <property type="match status" value="1"/>
</dbReference>
<dbReference type="Pfam" id="PF01588">
    <property type="entry name" value="tRNA_bind"/>
    <property type="match status" value="1"/>
</dbReference>
<dbReference type="Pfam" id="PF03147">
    <property type="entry name" value="FDX-ACB"/>
    <property type="match status" value="1"/>
</dbReference>
<dbReference type="InterPro" id="IPR020825">
    <property type="entry name" value="Phe-tRNA_synthase-like_B3/B4"/>
</dbReference>
<dbReference type="EC" id="6.1.1.20" evidence="15"/>
<accession>A0A1F4NPZ8</accession>
<dbReference type="EMBL" id="METD01000001">
    <property type="protein sequence ID" value="OGB73367.1"/>
    <property type="molecule type" value="Genomic_DNA"/>
</dbReference>
<evidence type="ECO:0000256" key="2">
    <source>
        <dbReference type="ARBA" id="ARBA00008653"/>
    </source>
</evidence>
<dbReference type="SMART" id="SM00896">
    <property type="entry name" value="FDX-ACB"/>
    <property type="match status" value="1"/>
</dbReference>
<dbReference type="PANTHER" id="PTHR10947">
    <property type="entry name" value="PHENYLALANYL-TRNA SYNTHETASE BETA CHAIN AND LEUCINE-RICH REPEAT-CONTAINING PROTEIN 47"/>
    <property type="match status" value="1"/>
</dbReference>
<sequence>MKFSYQLLKSWLDLKLSPQELSDLIYLHITEVESITTSGKWANFVVGEILNIAPHPNADKLQLTKVDVGGEVLDIVCGAHNIAVGQKVPVATIGAVLPDGTTIRSAVIRGERSSGMLCSQAELGRTGDASGIMILDSNRTPGTSLSEVLGEEGDSVLDLKILANRPDYISYKSLAREITTVLKQDFTPPINIDVKEAGGRVNDFLQVTVQDSMACPRYMARVIQQVSVGPSPDWMQSVLLSSGLRPINNIVDAANYVMLELGNPIHTFDYDKISGKDIVVRMAKPGEALLGLDGTNYKLNNQTLVIANAKQPLAVAGIIGGEGSGVTDATQSIVIEVANFDLVSIRNTSRRLGLRTDASGRFERGLDIFLPELALKRITNLIQELCPGCKVIAGLIDVHQKLPPITRALTVSPDKINQLLGIEVPIDEMVDILNRLDLPATLTDENLTIEVPHYRTDIEGVADIAEEIIRIYGTDQVPAVMPKMELRMPQIPEIVLVSNRIKELLVRLGLIEIYTHPFDQGTTGAVELANPLSSEGTHLKTELTNGLAQLEFGRSDFRVFELSTVFAHSQTGLPNETQQLAIRVREKDAYRIGRGLVDMLLDELGVSGVVWREVTGVSGLRLVLDQTILSELTEHGTEAIVTLDVGALVSHVRRTKLYRPLPKYPVVKMDMAFFIPDRIRIADLVKDIWGVDPLVDKVELFDIFNSSDRGRSSVGSGQRSVAFHIELRSPLRTLTKEDRERVADIVENTLLERHKARLRDE</sequence>
<dbReference type="InterPro" id="IPR004532">
    <property type="entry name" value="Phe-tRNA-ligase_IIc_bsu_bact"/>
</dbReference>
<dbReference type="PANTHER" id="PTHR10947:SF0">
    <property type="entry name" value="PHENYLALANINE--TRNA LIGASE BETA SUBUNIT"/>
    <property type="match status" value="1"/>
</dbReference>
<dbReference type="Gene3D" id="2.40.50.140">
    <property type="entry name" value="Nucleic acid-binding proteins"/>
    <property type="match status" value="1"/>
</dbReference>
<comment type="similarity">
    <text evidence="2 15">Belongs to the phenylalanyl-tRNA synthetase beta subunit family. Type 1 subfamily.</text>
</comment>
<evidence type="ECO:0000256" key="8">
    <source>
        <dbReference type="ARBA" id="ARBA00022741"/>
    </source>
</evidence>
<dbReference type="PROSITE" id="PS51447">
    <property type="entry name" value="FDX_ACB"/>
    <property type="match status" value="1"/>
</dbReference>
<protein>
    <recommendedName>
        <fullName evidence="15">Phenylalanine--tRNA ligase beta subunit</fullName>
        <ecNumber evidence="15">6.1.1.20</ecNumber>
    </recommendedName>
    <alternativeName>
        <fullName evidence="15">Phenylalanyl-tRNA synthetase beta subunit</fullName>
        <shortName evidence="15">PheRS</shortName>
    </alternativeName>
</protein>
<dbReference type="Gene3D" id="3.30.56.10">
    <property type="match status" value="2"/>
</dbReference>
<dbReference type="InterPro" id="IPR005121">
    <property type="entry name" value="Fdx_antiC-bd"/>
</dbReference>
<dbReference type="SUPFAM" id="SSF54991">
    <property type="entry name" value="Anticodon-binding domain of PheRS"/>
    <property type="match status" value="1"/>
</dbReference>
<evidence type="ECO:0000259" key="18">
    <source>
        <dbReference type="PROSITE" id="PS51447"/>
    </source>
</evidence>
<feature type="domain" description="B5" evidence="19">
    <location>
        <begin position="404"/>
        <end position="479"/>
    </location>
</feature>
<dbReference type="NCBIfam" id="NF045760">
    <property type="entry name" value="YtpR"/>
    <property type="match status" value="1"/>
</dbReference>
<dbReference type="InterPro" id="IPR009061">
    <property type="entry name" value="DNA-bd_dom_put_sf"/>
</dbReference>
<keyword evidence="7 15" id="KW-0479">Metal-binding</keyword>
<dbReference type="GO" id="GO:0006432">
    <property type="term" value="P:phenylalanyl-tRNA aminoacylation"/>
    <property type="evidence" value="ECO:0007669"/>
    <property type="project" value="UniProtKB-UniRule"/>
</dbReference>
<evidence type="ECO:0000256" key="14">
    <source>
        <dbReference type="ARBA" id="ARBA00049255"/>
    </source>
</evidence>
<dbReference type="SUPFAM" id="SSF55681">
    <property type="entry name" value="Class II aaRS and biotin synthetases"/>
    <property type="match status" value="1"/>
</dbReference>
<name>A0A1F4NPZ8_UNCK3</name>
<reference evidence="20 21" key="1">
    <citation type="journal article" date="2016" name="Nat. Commun.">
        <title>Thousands of microbial genomes shed light on interconnected biogeochemical processes in an aquifer system.</title>
        <authorList>
            <person name="Anantharaman K."/>
            <person name="Brown C.T."/>
            <person name="Hug L.A."/>
            <person name="Sharon I."/>
            <person name="Castelle C.J."/>
            <person name="Probst A.J."/>
            <person name="Thomas B.C."/>
            <person name="Singh A."/>
            <person name="Wilkins M.J."/>
            <person name="Karaoz U."/>
            <person name="Brodie E.L."/>
            <person name="Williams K.H."/>
            <person name="Hubbard S.S."/>
            <person name="Banfield J.F."/>
        </authorList>
    </citation>
    <scope>NUCLEOTIDE SEQUENCE [LARGE SCALE GENOMIC DNA]</scope>
</reference>
<comment type="catalytic activity">
    <reaction evidence="14 15">
        <text>tRNA(Phe) + L-phenylalanine + ATP = L-phenylalanyl-tRNA(Phe) + AMP + diphosphate + H(+)</text>
        <dbReference type="Rhea" id="RHEA:19413"/>
        <dbReference type="Rhea" id="RHEA-COMP:9668"/>
        <dbReference type="Rhea" id="RHEA-COMP:9699"/>
        <dbReference type="ChEBI" id="CHEBI:15378"/>
        <dbReference type="ChEBI" id="CHEBI:30616"/>
        <dbReference type="ChEBI" id="CHEBI:33019"/>
        <dbReference type="ChEBI" id="CHEBI:58095"/>
        <dbReference type="ChEBI" id="CHEBI:78442"/>
        <dbReference type="ChEBI" id="CHEBI:78531"/>
        <dbReference type="ChEBI" id="CHEBI:456215"/>
        <dbReference type="EC" id="6.1.1.20"/>
    </reaction>
</comment>
<gene>
    <name evidence="15" type="primary">pheT</name>
    <name evidence="20" type="ORF">A3K51_00615</name>
</gene>
<dbReference type="SMART" id="SM00874">
    <property type="entry name" value="B5"/>
    <property type="match status" value="1"/>
</dbReference>
<evidence type="ECO:0000259" key="17">
    <source>
        <dbReference type="PROSITE" id="PS50886"/>
    </source>
</evidence>
<evidence type="ECO:0000256" key="13">
    <source>
        <dbReference type="ARBA" id="ARBA00023146"/>
    </source>
</evidence>
<feature type="binding site" evidence="15">
    <location>
        <position position="463"/>
    </location>
    <ligand>
        <name>Mg(2+)</name>
        <dbReference type="ChEBI" id="CHEBI:18420"/>
        <note>shared with alpha subunit</note>
    </ligand>
</feature>
<dbReference type="Gene3D" id="3.50.40.10">
    <property type="entry name" value="Phenylalanyl-trna Synthetase, Chain B, domain 3"/>
    <property type="match status" value="1"/>
</dbReference>
<keyword evidence="5 16" id="KW-0820">tRNA-binding</keyword>
<dbReference type="HAMAP" id="MF_00283">
    <property type="entry name" value="Phe_tRNA_synth_beta1"/>
    <property type="match status" value="1"/>
</dbReference>
<evidence type="ECO:0000256" key="4">
    <source>
        <dbReference type="ARBA" id="ARBA00022490"/>
    </source>
</evidence>
<dbReference type="PROSITE" id="PS51483">
    <property type="entry name" value="B5"/>
    <property type="match status" value="1"/>
</dbReference>
<evidence type="ECO:0000256" key="10">
    <source>
        <dbReference type="ARBA" id="ARBA00022842"/>
    </source>
</evidence>
<comment type="subcellular location">
    <subcellularLocation>
        <location evidence="1 15">Cytoplasm</location>
    </subcellularLocation>
</comment>
<evidence type="ECO:0000256" key="7">
    <source>
        <dbReference type="ARBA" id="ARBA00022723"/>
    </source>
</evidence>
<keyword evidence="8 15" id="KW-0547">Nucleotide-binding</keyword>
<evidence type="ECO:0000256" key="1">
    <source>
        <dbReference type="ARBA" id="ARBA00004496"/>
    </source>
</evidence>
<dbReference type="Pfam" id="PF17759">
    <property type="entry name" value="tRNA_synthFbeta"/>
    <property type="match status" value="1"/>
</dbReference>
<dbReference type="GO" id="GO:0004826">
    <property type="term" value="F:phenylalanine-tRNA ligase activity"/>
    <property type="evidence" value="ECO:0007669"/>
    <property type="project" value="UniProtKB-UniRule"/>
</dbReference>